<comment type="caution">
    <text evidence="2">The sequence shown here is derived from an EMBL/GenBank/DDBJ whole genome shotgun (WGS) entry which is preliminary data.</text>
</comment>
<sequence length="143" mass="16099">MTKTSIPSQVDHTVVVADKKMYQVRRTLKRSWKKKNDSFSKKEDTLRTMRIIQKQGITELEGWTTQVLYPSSDIVDFTLLRRGANTVINPITEPLDSEEPSTRPPVSMEIDKIQSSSSVKNNQMGGAHQGMNDLTGHLNSQAP</sequence>
<evidence type="ECO:0000256" key="1">
    <source>
        <dbReference type="SAM" id="MobiDB-lite"/>
    </source>
</evidence>
<name>A0AAN9I025_CROPI</name>
<dbReference type="AlphaFoldDB" id="A0AAN9I025"/>
<evidence type="ECO:0000313" key="2">
    <source>
        <dbReference type="EMBL" id="KAK7255701.1"/>
    </source>
</evidence>
<dbReference type="Proteomes" id="UP001372338">
    <property type="component" value="Unassembled WGS sequence"/>
</dbReference>
<protein>
    <submittedName>
        <fullName evidence="2">Uncharacterized protein</fullName>
    </submittedName>
</protein>
<keyword evidence="3" id="KW-1185">Reference proteome</keyword>
<evidence type="ECO:0000313" key="3">
    <source>
        <dbReference type="Proteomes" id="UP001372338"/>
    </source>
</evidence>
<feature type="compositionally biased region" description="Polar residues" evidence="1">
    <location>
        <begin position="113"/>
        <end position="124"/>
    </location>
</feature>
<gene>
    <name evidence="2" type="ORF">RIF29_29120</name>
</gene>
<feature type="region of interest" description="Disordered" evidence="1">
    <location>
        <begin position="113"/>
        <end position="143"/>
    </location>
</feature>
<organism evidence="2 3">
    <name type="scientific">Crotalaria pallida</name>
    <name type="common">Smooth rattlebox</name>
    <name type="synonym">Crotalaria striata</name>
    <dbReference type="NCBI Taxonomy" id="3830"/>
    <lineage>
        <taxon>Eukaryota</taxon>
        <taxon>Viridiplantae</taxon>
        <taxon>Streptophyta</taxon>
        <taxon>Embryophyta</taxon>
        <taxon>Tracheophyta</taxon>
        <taxon>Spermatophyta</taxon>
        <taxon>Magnoliopsida</taxon>
        <taxon>eudicotyledons</taxon>
        <taxon>Gunneridae</taxon>
        <taxon>Pentapetalae</taxon>
        <taxon>rosids</taxon>
        <taxon>fabids</taxon>
        <taxon>Fabales</taxon>
        <taxon>Fabaceae</taxon>
        <taxon>Papilionoideae</taxon>
        <taxon>50 kb inversion clade</taxon>
        <taxon>genistoids sensu lato</taxon>
        <taxon>core genistoids</taxon>
        <taxon>Crotalarieae</taxon>
        <taxon>Crotalaria</taxon>
    </lineage>
</organism>
<proteinExistence type="predicted"/>
<dbReference type="EMBL" id="JAYWIO010000006">
    <property type="protein sequence ID" value="KAK7255701.1"/>
    <property type="molecule type" value="Genomic_DNA"/>
</dbReference>
<accession>A0AAN9I025</accession>
<reference evidence="2 3" key="1">
    <citation type="submission" date="2024-01" db="EMBL/GenBank/DDBJ databases">
        <title>The genomes of 5 underutilized Papilionoideae crops provide insights into root nodulation and disease resistanc.</title>
        <authorList>
            <person name="Yuan L."/>
        </authorList>
    </citation>
    <scope>NUCLEOTIDE SEQUENCE [LARGE SCALE GENOMIC DNA]</scope>
    <source>
        <strain evidence="2">ZHUSHIDOU_FW_LH</strain>
        <tissue evidence="2">Leaf</tissue>
    </source>
</reference>